<keyword evidence="1" id="KW-0547">Nucleotide-binding</keyword>
<dbReference type="GO" id="GO:0005524">
    <property type="term" value="F:ATP binding"/>
    <property type="evidence" value="ECO:0007669"/>
    <property type="project" value="UniProtKB-KW"/>
</dbReference>
<sequence length="101" mass="10963">TPDSGRPTRLAADPGATGASPAPPPAATPTRKRSFKEQRELEQLPATIESLETRLAAMTAEMNDPGFFQRDSAAITTHNRELAQLQGELDKAYARWSELEG</sequence>
<feature type="compositionally biased region" description="Low complexity" evidence="3">
    <location>
        <begin position="11"/>
        <end position="20"/>
    </location>
</feature>
<evidence type="ECO:0000256" key="1">
    <source>
        <dbReference type="ARBA" id="ARBA00022741"/>
    </source>
</evidence>
<evidence type="ECO:0000259" key="4">
    <source>
        <dbReference type="Pfam" id="PF16326"/>
    </source>
</evidence>
<dbReference type="Pfam" id="PF16326">
    <property type="entry name" value="ABC_tran_CTD"/>
    <property type="match status" value="1"/>
</dbReference>
<dbReference type="Proteomes" id="UP001334501">
    <property type="component" value="Unassembled WGS sequence"/>
</dbReference>
<evidence type="ECO:0000313" key="5">
    <source>
        <dbReference type="EMBL" id="MEG3158039.1"/>
    </source>
</evidence>
<keyword evidence="2 5" id="KW-0067">ATP-binding</keyword>
<accession>A0ABU7YRA8</accession>
<dbReference type="EMBL" id="JAXGFO010000047">
    <property type="protein sequence ID" value="MEG3158039.1"/>
    <property type="molecule type" value="Genomic_DNA"/>
</dbReference>
<evidence type="ECO:0000313" key="6">
    <source>
        <dbReference type="Proteomes" id="UP001334501"/>
    </source>
</evidence>
<keyword evidence="6" id="KW-1185">Reference proteome</keyword>
<feature type="non-terminal residue" evidence="5">
    <location>
        <position position="1"/>
    </location>
</feature>
<evidence type="ECO:0000256" key="2">
    <source>
        <dbReference type="ARBA" id="ARBA00022840"/>
    </source>
</evidence>
<comment type="caution">
    <text evidence="5">The sequence shown here is derived from an EMBL/GenBank/DDBJ whole genome shotgun (WGS) entry which is preliminary data.</text>
</comment>
<dbReference type="InterPro" id="IPR037118">
    <property type="entry name" value="Val-tRNA_synth_C_sf"/>
</dbReference>
<organism evidence="5 6">
    <name type="scientific">Lysobacter zhanggongensis</name>
    <dbReference type="NCBI Taxonomy" id="1774951"/>
    <lineage>
        <taxon>Bacteria</taxon>
        <taxon>Pseudomonadati</taxon>
        <taxon>Pseudomonadota</taxon>
        <taxon>Gammaproteobacteria</taxon>
        <taxon>Lysobacterales</taxon>
        <taxon>Lysobacteraceae</taxon>
        <taxon>Lysobacter</taxon>
    </lineage>
</organism>
<feature type="domain" description="ABC transporter Uup C-terminal" evidence="4">
    <location>
        <begin position="32"/>
        <end position="100"/>
    </location>
</feature>
<feature type="region of interest" description="Disordered" evidence="3">
    <location>
        <begin position="1"/>
        <end position="48"/>
    </location>
</feature>
<gene>
    <name evidence="5" type="ORF">SNE33_09130</name>
</gene>
<name>A0ABU7YRA8_9GAMM</name>
<evidence type="ECO:0000256" key="3">
    <source>
        <dbReference type="SAM" id="MobiDB-lite"/>
    </source>
</evidence>
<dbReference type="InterPro" id="IPR032524">
    <property type="entry name" value="ABC_tran_C"/>
</dbReference>
<reference evidence="5 6" key="1">
    <citation type="journal article" date="2017" name="Curr. Microbiol.">
        <title>Lysobacter zhanggongensis sp. nov. Isolated from a Pit Mud.</title>
        <authorList>
            <person name="Zhang X.F."/>
            <person name="Wang H.H."/>
            <person name="Sun X.Y."/>
            <person name="Pan C.M."/>
        </authorList>
    </citation>
    <scope>NUCLEOTIDE SEQUENCE [LARGE SCALE GENOMIC DNA]</scope>
    <source>
        <strain evidence="5 6">ZGLJ7-1</strain>
    </source>
</reference>
<dbReference type="Gene3D" id="1.10.287.380">
    <property type="entry name" value="Valyl-tRNA synthetase, C-terminal domain"/>
    <property type="match status" value="1"/>
</dbReference>
<proteinExistence type="predicted"/>
<protein>
    <submittedName>
        <fullName evidence="5">ABC transporter ATP-binding protein</fullName>
    </submittedName>
</protein>